<dbReference type="EMBL" id="JASWJB010000409">
    <property type="protein sequence ID" value="KAK2590679.1"/>
    <property type="molecule type" value="Genomic_DNA"/>
</dbReference>
<feature type="compositionally biased region" description="Low complexity" evidence="1">
    <location>
        <begin position="136"/>
        <end position="146"/>
    </location>
</feature>
<feature type="chain" id="PRO_5042583076" evidence="2">
    <location>
        <begin position="21"/>
        <end position="162"/>
    </location>
</feature>
<organism evidence="3 4">
    <name type="scientific">Conoideocrella luteorostrata</name>
    <dbReference type="NCBI Taxonomy" id="1105319"/>
    <lineage>
        <taxon>Eukaryota</taxon>
        <taxon>Fungi</taxon>
        <taxon>Dikarya</taxon>
        <taxon>Ascomycota</taxon>
        <taxon>Pezizomycotina</taxon>
        <taxon>Sordariomycetes</taxon>
        <taxon>Hypocreomycetidae</taxon>
        <taxon>Hypocreales</taxon>
        <taxon>Clavicipitaceae</taxon>
        <taxon>Conoideocrella</taxon>
    </lineage>
</organism>
<reference evidence="3" key="1">
    <citation type="submission" date="2023-06" db="EMBL/GenBank/DDBJ databases">
        <title>Conoideocrella luteorostrata (Hypocreales: Clavicipitaceae), a potential biocontrol fungus for elongate hemlock scale in United States Christmas tree production areas.</title>
        <authorList>
            <person name="Barrett H."/>
            <person name="Lovett B."/>
            <person name="Macias A.M."/>
            <person name="Stajich J.E."/>
            <person name="Kasson M.T."/>
        </authorList>
    </citation>
    <scope>NUCLEOTIDE SEQUENCE</scope>
    <source>
        <strain evidence="3">ARSEF 14590</strain>
    </source>
</reference>
<dbReference type="AlphaFoldDB" id="A0AAJ0CCW1"/>
<comment type="caution">
    <text evidence="3">The sequence shown here is derived from an EMBL/GenBank/DDBJ whole genome shotgun (WGS) entry which is preliminary data.</text>
</comment>
<evidence type="ECO:0000256" key="2">
    <source>
        <dbReference type="SAM" id="SignalP"/>
    </source>
</evidence>
<name>A0AAJ0CCW1_9HYPO</name>
<keyword evidence="4" id="KW-1185">Reference proteome</keyword>
<keyword evidence="2" id="KW-0732">Signal</keyword>
<sequence>MKTFSTIILMSSGLAAISLAAPQENGERTPAKPQQQPKGLQALCEENSIAAEACLVFFDKCVIQYQPSGGILDIPPSKSLPSGPSTHERRAAAESPVGQPTKNPPARPDHQTMDIKACIIKKAKAAEEKPGSESPSQQKNKTSTKPTKPKSWDEPIKESDKE</sequence>
<proteinExistence type="predicted"/>
<dbReference type="Proteomes" id="UP001251528">
    <property type="component" value="Unassembled WGS sequence"/>
</dbReference>
<gene>
    <name evidence="3" type="ORF">QQS21_011639</name>
</gene>
<feature type="region of interest" description="Disordered" evidence="1">
    <location>
        <begin position="68"/>
        <end position="162"/>
    </location>
</feature>
<evidence type="ECO:0000313" key="4">
    <source>
        <dbReference type="Proteomes" id="UP001251528"/>
    </source>
</evidence>
<feature type="signal peptide" evidence="2">
    <location>
        <begin position="1"/>
        <end position="20"/>
    </location>
</feature>
<evidence type="ECO:0000313" key="3">
    <source>
        <dbReference type="EMBL" id="KAK2590679.1"/>
    </source>
</evidence>
<evidence type="ECO:0000256" key="1">
    <source>
        <dbReference type="SAM" id="MobiDB-lite"/>
    </source>
</evidence>
<protein>
    <submittedName>
        <fullName evidence="3">Uncharacterized protein</fullName>
    </submittedName>
</protein>
<accession>A0AAJ0CCW1</accession>
<feature type="compositionally biased region" description="Basic and acidic residues" evidence="1">
    <location>
        <begin position="150"/>
        <end position="162"/>
    </location>
</feature>